<dbReference type="InterPro" id="IPR006264">
    <property type="entry name" value="EPSP_synthase"/>
</dbReference>
<keyword evidence="9 21" id="KW-0479">Metal-binding</keyword>
<dbReference type="InterPro" id="IPR046346">
    <property type="entry name" value="Aminoacid_DH-like_N_sf"/>
</dbReference>
<dbReference type="Gene3D" id="3.40.50.10860">
    <property type="entry name" value="Leucine Dehydrogenase, chain A, domain 1"/>
    <property type="match status" value="1"/>
</dbReference>
<comment type="similarity">
    <text evidence="5">Belongs to the EPSP synthase family.</text>
</comment>
<keyword evidence="8 21" id="KW-0808">Transferase</keyword>
<comment type="similarity">
    <text evidence="21">In the N-terminal section; belongs to the dehydroquinate synthase family.</text>
</comment>
<dbReference type="CDD" id="cd01556">
    <property type="entry name" value="EPSP_synthase"/>
    <property type="match status" value="1"/>
</dbReference>
<dbReference type="InterPro" id="IPR006151">
    <property type="entry name" value="Shikm_DH/Glu-tRNA_Rdtase"/>
</dbReference>
<comment type="similarity">
    <text evidence="21">In the 2nd section; belongs to the EPSP synthase family.</text>
</comment>
<dbReference type="PROSITE" id="PS01128">
    <property type="entry name" value="SHIKIMATE_KINASE"/>
    <property type="match status" value="1"/>
</dbReference>
<dbReference type="Gene3D" id="1.20.1090.10">
    <property type="entry name" value="Dehydroquinate synthase-like - alpha domain"/>
    <property type="match status" value="1"/>
</dbReference>
<comment type="similarity">
    <text evidence="21">In the 4th section; belongs to the type-I 3-dehydroquinase family.</text>
</comment>
<dbReference type="FunFam" id="1.20.1090.10:FF:000007">
    <property type="entry name" value="Pentafunctional AROM polypeptide"/>
    <property type="match status" value="1"/>
</dbReference>
<keyword evidence="15 21" id="KW-0560">Oxidoreductase</keyword>
<dbReference type="InterPro" id="IPR036968">
    <property type="entry name" value="Enolpyruvate_Tfrase_sf"/>
</dbReference>
<protein>
    <recommendedName>
        <fullName evidence="21">Pentafunctional AROM polypeptide</fullName>
    </recommendedName>
    <domain>
        <recommendedName>
            <fullName evidence="21">3-dehydroquinate synthase</fullName>
            <shortName evidence="21">DHQS</shortName>
            <ecNumber evidence="21">4.2.3.4</ecNumber>
        </recommendedName>
    </domain>
    <domain>
        <recommendedName>
            <fullName evidence="21">3-phosphoshikimate 1-carboxyvinyltransferase</fullName>
            <ecNumber evidence="21">2.5.1.19</ecNumber>
        </recommendedName>
    </domain>
    <domain>
        <recommendedName>
            <fullName evidence="21">Shikimate kinase</fullName>
            <shortName evidence="21">SK</shortName>
            <ecNumber evidence="21">2.7.1.71</ecNumber>
        </recommendedName>
    </domain>
    <domain>
        <recommendedName>
            <fullName evidence="21">3-dehydroquinate dehydratase</fullName>
            <shortName evidence="21">3-dehydroquinase</shortName>
            <ecNumber evidence="21">4.2.1.10</ecNumber>
        </recommendedName>
    </domain>
    <domain>
        <recommendedName>
            <fullName evidence="21">Shikimate dehydrogenase</fullName>
            <ecNumber evidence="21">1.1.1.25</ecNumber>
        </recommendedName>
    </domain>
</protein>
<dbReference type="Gene3D" id="3.20.20.70">
    <property type="entry name" value="Aldolase class I"/>
    <property type="match status" value="1"/>
</dbReference>
<dbReference type="GO" id="GO:0005524">
    <property type="term" value="F:ATP binding"/>
    <property type="evidence" value="ECO:0007669"/>
    <property type="project" value="UniProtKB-KW"/>
</dbReference>
<name>A0AAD5U6Q8_9FUNG</name>
<organism evidence="27 28">
    <name type="scientific">Clydaea vesicula</name>
    <dbReference type="NCBI Taxonomy" id="447962"/>
    <lineage>
        <taxon>Eukaryota</taxon>
        <taxon>Fungi</taxon>
        <taxon>Fungi incertae sedis</taxon>
        <taxon>Chytridiomycota</taxon>
        <taxon>Chytridiomycota incertae sedis</taxon>
        <taxon>Chytridiomycetes</taxon>
        <taxon>Lobulomycetales</taxon>
        <taxon>Lobulomycetaceae</taxon>
        <taxon>Clydaea</taxon>
    </lineage>
</organism>
<dbReference type="InterPro" id="IPR036291">
    <property type="entry name" value="NAD(P)-bd_dom_sf"/>
</dbReference>
<dbReference type="NCBIfam" id="TIGR01356">
    <property type="entry name" value="aroA"/>
    <property type="match status" value="1"/>
</dbReference>
<dbReference type="PROSITE" id="PS00885">
    <property type="entry name" value="EPSP_SYNTHASE_2"/>
    <property type="match status" value="1"/>
</dbReference>
<keyword evidence="28" id="KW-1185">Reference proteome</keyword>
<comment type="pathway">
    <text evidence="1 21">Metabolic intermediate biosynthesis; chorismate biosynthesis; chorismate from D-erythrose 4-phosphate and phosphoenolpyruvate: step 6/7.</text>
</comment>
<dbReference type="Pfam" id="PF01202">
    <property type="entry name" value="SKI"/>
    <property type="match status" value="1"/>
</dbReference>
<comment type="pathway">
    <text evidence="2 21">Metabolic intermediate biosynthesis; chorismate biosynthesis; chorismate from D-erythrose 4-phosphate and phosphoenolpyruvate: step 5/7.</text>
</comment>
<dbReference type="GO" id="GO:0005737">
    <property type="term" value="C:cytoplasm"/>
    <property type="evidence" value="ECO:0007669"/>
    <property type="project" value="UniProtKB-SubCell"/>
</dbReference>
<dbReference type="Gene3D" id="3.65.10.10">
    <property type="entry name" value="Enolpyruvate transferase domain"/>
    <property type="match status" value="2"/>
</dbReference>
<evidence type="ECO:0000313" key="27">
    <source>
        <dbReference type="EMBL" id="KAJ3226476.1"/>
    </source>
</evidence>
<dbReference type="EC" id="4.2.1.10" evidence="21"/>
<dbReference type="Pfam" id="PF24621">
    <property type="entry name" value="DHQS_C"/>
    <property type="match status" value="1"/>
</dbReference>
<dbReference type="PANTHER" id="PTHR21090:SF5">
    <property type="entry name" value="PENTAFUNCTIONAL AROM POLYPEPTIDE"/>
    <property type="match status" value="1"/>
</dbReference>
<evidence type="ECO:0000256" key="4">
    <source>
        <dbReference type="ARBA" id="ARBA00009349"/>
    </source>
</evidence>
<dbReference type="GO" id="GO:0003855">
    <property type="term" value="F:3-dehydroquinate dehydratase activity"/>
    <property type="evidence" value="ECO:0007669"/>
    <property type="project" value="UniProtKB-EC"/>
</dbReference>
<dbReference type="Gene3D" id="3.40.50.300">
    <property type="entry name" value="P-loop containing nucleotide triphosphate hydrolases"/>
    <property type="match status" value="1"/>
</dbReference>
<dbReference type="Gene3D" id="3.40.50.1970">
    <property type="match status" value="1"/>
</dbReference>
<dbReference type="Pfam" id="PF01488">
    <property type="entry name" value="Shikimate_DH"/>
    <property type="match status" value="1"/>
</dbReference>
<dbReference type="PROSITE" id="PS00104">
    <property type="entry name" value="EPSP_SYNTHASE_1"/>
    <property type="match status" value="1"/>
</dbReference>
<evidence type="ECO:0000256" key="1">
    <source>
        <dbReference type="ARBA" id="ARBA00004811"/>
    </source>
</evidence>
<comment type="pathway">
    <text evidence="21">Metabolic intermediate biosynthesis; chorismate biosynthesis; chorismate from D-erythrose 4-phosphate and phosphoenolpyruvate: step 3/7.</text>
</comment>
<dbReference type="InterPro" id="IPR013785">
    <property type="entry name" value="Aldolase_TIM"/>
</dbReference>
<comment type="similarity">
    <text evidence="21">In the 3rd section; belongs to the shikimate kinase family.</text>
</comment>
<dbReference type="SUPFAM" id="SSF53223">
    <property type="entry name" value="Aminoacid dehydrogenase-like, N-terminal domain"/>
    <property type="match status" value="1"/>
</dbReference>
<evidence type="ECO:0000259" key="25">
    <source>
        <dbReference type="Pfam" id="PF08501"/>
    </source>
</evidence>
<comment type="similarity">
    <text evidence="3">In the 2nd section; belongs to the type-I 3-dehydroquinase family.</text>
</comment>
<dbReference type="InterPro" id="IPR031322">
    <property type="entry name" value="Shikimate/glucono_kinase"/>
</dbReference>
<dbReference type="InterPro" id="IPR023000">
    <property type="entry name" value="Shikimate_kinase_CS"/>
</dbReference>
<comment type="function">
    <text evidence="21">The AROM polypeptide catalyzes 5 consecutive enzymatic reactions in prechorismate polyaromatic amino acid biosynthesis.</text>
</comment>
<dbReference type="NCBIfam" id="TIGR01357">
    <property type="entry name" value="aroB"/>
    <property type="match status" value="1"/>
</dbReference>
<evidence type="ECO:0000256" key="11">
    <source>
        <dbReference type="ARBA" id="ARBA00022777"/>
    </source>
</evidence>
<keyword evidence="11 21" id="KW-0418">Kinase</keyword>
<accession>A0AAD5U6Q8</accession>
<evidence type="ECO:0000259" key="26">
    <source>
        <dbReference type="Pfam" id="PF24621"/>
    </source>
</evidence>
<dbReference type="FunFam" id="3.65.10.10:FF:000007">
    <property type="entry name" value="Pentafunctional AROM polypeptide"/>
    <property type="match status" value="1"/>
</dbReference>
<dbReference type="CDD" id="cd08195">
    <property type="entry name" value="DHQS"/>
    <property type="match status" value="1"/>
</dbReference>
<dbReference type="Pfam" id="PF01487">
    <property type="entry name" value="DHquinase_I"/>
    <property type="match status" value="1"/>
</dbReference>
<evidence type="ECO:0000259" key="23">
    <source>
        <dbReference type="Pfam" id="PF01488"/>
    </source>
</evidence>
<keyword evidence="6 21" id="KW-0963">Cytoplasm</keyword>
<evidence type="ECO:0000256" key="15">
    <source>
        <dbReference type="ARBA" id="ARBA00023002"/>
    </source>
</evidence>
<dbReference type="InterPro" id="IPR027417">
    <property type="entry name" value="P-loop_NTPase"/>
</dbReference>
<evidence type="ECO:0000256" key="12">
    <source>
        <dbReference type="ARBA" id="ARBA00022833"/>
    </source>
</evidence>
<evidence type="ECO:0000313" key="28">
    <source>
        <dbReference type="Proteomes" id="UP001211065"/>
    </source>
</evidence>
<dbReference type="HAMAP" id="MF_00210">
    <property type="entry name" value="EPSP_synth"/>
    <property type="match status" value="1"/>
</dbReference>
<comment type="cofactor">
    <cofactor evidence="21">
        <name>Zn(2+)</name>
        <dbReference type="ChEBI" id="CHEBI:29105"/>
    </cofactor>
    <text evidence="21">Binds 2 Zn(2+) ions per subunit.</text>
</comment>
<gene>
    <name evidence="27" type="primary">ARO1</name>
    <name evidence="27" type="ORF">HK099_004786</name>
</gene>
<evidence type="ECO:0000256" key="7">
    <source>
        <dbReference type="ARBA" id="ARBA00022605"/>
    </source>
</evidence>
<evidence type="ECO:0000256" key="5">
    <source>
        <dbReference type="ARBA" id="ARBA00009948"/>
    </source>
</evidence>
<evidence type="ECO:0000259" key="22">
    <source>
        <dbReference type="Pfam" id="PF00275"/>
    </source>
</evidence>
<evidence type="ECO:0000256" key="18">
    <source>
        <dbReference type="ARBA" id="ARBA00023268"/>
    </source>
</evidence>
<feature type="domain" description="3-dehydroquinate synthase C-terminal" evidence="26">
    <location>
        <begin position="185"/>
        <end position="347"/>
    </location>
</feature>
<reference evidence="27" key="1">
    <citation type="submission" date="2020-05" db="EMBL/GenBank/DDBJ databases">
        <title>Phylogenomic resolution of chytrid fungi.</title>
        <authorList>
            <person name="Stajich J.E."/>
            <person name="Amses K."/>
            <person name="Simmons R."/>
            <person name="Seto K."/>
            <person name="Myers J."/>
            <person name="Bonds A."/>
            <person name="Quandt C.A."/>
            <person name="Barry K."/>
            <person name="Liu P."/>
            <person name="Grigoriev I."/>
            <person name="Longcore J.E."/>
            <person name="James T.Y."/>
        </authorList>
    </citation>
    <scope>NUCLEOTIDE SEQUENCE</scope>
    <source>
        <strain evidence="27">JEL0476</strain>
    </source>
</reference>
<dbReference type="PIRSF" id="PIRSF000514">
    <property type="entry name" value="Pentafunct_AroM"/>
    <property type="match status" value="1"/>
</dbReference>
<keyword evidence="18" id="KW-0511">Multifunctional enzyme</keyword>
<dbReference type="EC" id="4.2.3.4" evidence="21"/>
<comment type="caution">
    <text evidence="27">The sequence shown here is derived from an EMBL/GenBank/DDBJ whole genome shotgun (WGS) entry which is preliminary data.</text>
</comment>
<dbReference type="GO" id="GO:0004765">
    <property type="term" value="F:shikimate kinase activity"/>
    <property type="evidence" value="ECO:0007669"/>
    <property type="project" value="UniProtKB-EC"/>
</dbReference>
<comment type="subcellular location">
    <subcellularLocation>
        <location evidence="21">Cytoplasm</location>
    </subcellularLocation>
</comment>
<dbReference type="GO" id="GO:0004764">
    <property type="term" value="F:shikimate 3-dehydrogenase (NADP+) activity"/>
    <property type="evidence" value="ECO:0007669"/>
    <property type="project" value="UniProtKB-EC"/>
</dbReference>
<evidence type="ECO:0000256" key="8">
    <source>
        <dbReference type="ARBA" id="ARBA00022679"/>
    </source>
</evidence>
<dbReference type="GO" id="GO:0003866">
    <property type="term" value="F:3-phosphoshikimate 1-carboxyvinyltransferase activity"/>
    <property type="evidence" value="ECO:0007669"/>
    <property type="project" value="UniProtKB-EC"/>
</dbReference>
<dbReference type="Pfam" id="PF01761">
    <property type="entry name" value="DHQ_synthase"/>
    <property type="match status" value="1"/>
</dbReference>
<dbReference type="Proteomes" id="UP001211065">
    <property type="component" value="Unassembled WGS sequence"/>
</dbReference>
<keyword evidence="10" id="KW-0547">Nucleotide-binding</keyword>
<dbReference type="InterPro" id="IPR001986">
    <property type="entry name" value="Enolpyruvate_Tfrase_dom"/>
</dbReference>
<dbReference type="CDD" id="cd00464">
    <property type="entry name" value="SK"/>
    <property type="match status" value="1"/>
</dbReference>
<evidence type="ECO:0000256" key="14">
    <source>
        <dbReference type="ARBA" id="ARBA00022857"/>
    </source>
</evidence>
<comment type="catalytic activity">
    <reaction evidence="21">
        <text>3-dehydroquinate = 3-dehydroshikimate + H2O</text>
        <dbReference type="Rhea" id="RHEA:21096"/>
        <dbReference type="ChEBI" id="CHEBI:15377"/>
        <dbReference type="ChEBI" id="CHEBI:16630"/>
        <dbReference type="ChEBI" id="CHEBI:32364"/>
        <dbReference type="EC" id="4.2.1.10"/>
    </reaction>
</comment>
<keyword evidence="16 21" id="KW-0057">Aromatic amino acid biosynthesis</keyword>
<dbReference type="PRINTS" id="PR01100">
    <property type="entry name" value="SHIKIMTKNASE"/>
</dbReference>
<dbReference type="FunFam" id="3.40.50.1970:FF:000007">
    <property type="entry name" value="Pentafunctional AROM polypeptide"/>
    <property type="match status" value="1"/>
</dbReference>
<dbReference type="GO" id="GO:0009073">
    <property type="term" value="P:aromatic amino acid family biosynthetic process"/>
    <property type="evidence" value="ECO:0007669"/>
    <property type="project" value="UniProtKB-KW"/>
</dbReference>
<evidence type="ECO:0000259" key="24">
    <source>
        <dbReference type="Pfam" id="PF01761"/>
    </source>
</evidence>
<dbReference type="SUPFAM" id="SSF51735">
    <property type="entry name" value="NAD(P)-binding Rossmann-fold domains"/>
    <property type="match status" value="1"/>
</dbReference>
<comment type="similarity">
    <text evidence="4">In the N-terminal section; belongs to the shikimate kinase family.</text>
</comment>
<comment type="pathway">
    <text evidence="21">Metabolic intermediate biosynthesis; chorismate biosynthesis; chorismate from D-erythrose 4-phosphate and phosphoenolpyruvate: step 2/7.</text>
</comment>
<comment type="subunit">
    <text evidence="21">Homodimer.</text>
</comment>
<evidence type="ECO:0000256" key="6">
    <source>
        <dbReference type="ARBA" id="ARBA00022490"/>
    </source>
</evidence>
<proteinExistence type="inferred from homology"/>
<dbReference type="InterPro" id="IPR008289">
    <property type="entry name" value="Pentafunct_AroM"/>
</dbReference>
<keyword evidence="12 21" id="KW-0862">Zinc</keyword>
<dbReference type="InterPro" id="IPR013792">
    <property type="entry name" value="RNA3'P_cycl/enolpyr_Trfase_a/b"/>
</dbReference>
<dbReference type="Gene3D" id="3.40.50.720">
    <property type="entry name" value="NAD(P)-binding Rossmann-like Domain"/>
    <property type="match status" value="1"/>
</dbReference>
<evidence type="ECO:0000256" key="10">
    <source>
        <dbReference type="ARBA" id="ARBA00022741"/>
    </source>
</evidence>
<dbReference type="PANTHER" id="PTHR21090">
    <property type="entry name" value="AROM/DEHYDROQUINATE SYNTHASE"/>
    <property type="match status" value="1"/>
</dbReference>
<comment type="catalytic activity">
    <reaction evidence="21">
        <text>shikimate + NADP(+) = 3-dehydroshikimate + NADPH + H(+)</text>
        <dbReference type="Rhea" id="RHEA:17737"/>
        <dbReference type="ChEBI" id="CHEBI:15378"/>
        <dbReference type="ChEBI" id="CHEBI:16630"/>
        <dbReference type="ChEBI" id="CHEBI:36208"/>
        <dbReference type="ChEBI" id="CHEBI:57783"/>
        <dbReference type="ChEBI" id="CHEBI:58349"/>
        <dbReference type="EC" id="1.1.1.25"/>
    </reaction>
</comment>
<dbReference type="InterPro" id="IPR013708">
    <property type="entry name" value="Shikimate_DH-bd_N"/>
</dbReference>
<keyword evidence="14" id="KW-0521">NADP</keyword>
<evidence type="ECO:0000256" key="21">
    <source>
        <dbReference type="PIRNR" id="PIRNR000514"/>
    </source>
</evidence>
<dbReference type="Pfam" id="PF00275">
    <property type="entry name" value="EPSP_synthase"/>
    <property type="match status" value="1"/>
</dbReference>
<feature type="domain" description="Enolpyruvate transferase" evidence="22">
    <location>
        <begin position="401"/>
        <end position="833"/>
    </location>
</feature>
<dbReference type="Pfam" id="PF08501">
    <property type="entry name" value="Shikimate_dh_N"/>
    <property type="match status" value="1"/>
</dbReference>
<dbReference type="SUPFAM" id="SSF51569">
    <property type="entry name" value="Aldolase"/>
    <property type="match status" value="1"/>
</dbReference>
<dbReference type="SUPFAM" id="SSF56796">
    <property type="entry name" value="Dehydroquinate synthase-like"/>
    <property type="match status" value="1"/>
</dbReference>
<comment type="catalytic activity">
    <reaction evidence="21">
        <text>7-phospho-2-dehydro-3-deoxy-D-arabino-heptonate = 3-dehydroquinate + phosphate</text>
        <dbReference type="Rhea" id="RHEA:21968"/>
        <dbReference type="ChEBI" id="CHEBI:32364"/>
        <dbReference type="ChEBI" id="CHEBI:43474"/>
        <dbReference type="ChEBI" id="CHEBI:58394"/>
        <dbReference type="EC" id="4.2.3.4"/>
    </reaction>
</comment>
<dbReference type="GO" id="GO:0046872">
    <property type="term" value="F:metal ion binding"/>
    <property type="evidence" value="ECO:0007669"/>
    <property type="project" value="UniProtKB-KW"/>
</dbReference>
<dbReference type="EC" id="1.1.1.25" evidence="21"/>
<dbReference type="SUPFAM" id="SSF55205">
    <property type="entry name" value="EPT/RTPC-like"/>
    <property type="match status" value="1"/>
</dbReference>
<evidence type="ECO:0000256" key="13">
    <source>
        <dbReference type="ARBA" id="ARBA00022840"/>
    </source>
</evidence>
<dbReference type="InterPro" id="IPR023193">
    <property type="entry name" value="EPSP_synthase_CS"/>
</dbReference>
<dbReference type="HAMAP" id="MF_00109">
    <property type="entry name" value="Shikimate_kinase"/>
    <property type="match status" value="1"/>
</dbReference>
<dbReference type="CDD" id="cd00502">
    <property type="entry name" value="DHQase_I"/>
    <property type="match status" value="1"/>
</dbReference>
<feature type="domain" description="Shikimate dehydrogenase substrate binding N-terminal" evidence="25">
    <location>
        <begin position="1350"/>
        <end position="1436"/>
    </location>
</feature>
<keyword evidence="7 21" id="KW-0028">Amino-acid biosynthesis</keyword>
<dbReference type="GO" id="GO:0009423">
    <property type="term" value="P:chorismate biosynthetic process"/>
    <property type="evidence" value="ECO:0007669"/>
    <property type="project" value="TreeGrafter"/>
</dbReference>
<evidence type="ECO:0000256" key="19">
    <source>
        <dbReference type="ARBA" id="ARBA00044633"/>
    </source>
</evidence>
<dbReference type="GO" id="GO:0008652">
    <property type="term" value="P:amino acid biosynthetic process"/>
    <property type="evidence" value="ECO:0007669"/>
    <property type="project" value="UniProtKB-KW"/>
</dbReference>
<evidence type="ECO:0000256" key="3">
    <source>
        <dbReference type="ARBA" id="ARBA00006477"/>
    </source>
</evidence>
<dbReference type="InterPro" id="IPR016037">
    <property type="entry name" value="DHQ_synth_AroB"/>
</dbReference>
<comment type="pathway">
    <text evidence="21">Metabolic intermediate biosynthesis; chorismate biosynthesis; chorismate from D-erythrose 4-phosphate and phosphoenolpyruvate: step 4/7.</text>
</comment>
<comment type="similarity">
    <text evidence="21">In the C-terminal section; belongs to the shikimate dehydrogenase family.</text>
</comment>
<dbReference type="InterPro" id="IPR000623">
    <property type="entry name" value="Shikimate_kinase/TSH1"/>
</dbReference>
<comment type="catalytic activity">
    <reaction evidence="19">
        <text>3-phosphoshikimate + phosphoenolpyruvate = 5-O-(1-carboxyvinyl)-3-phosphoshikimate + phosphate</text>
        <dbReference type="Rhea" id="RHEA:21256"/>
        <dbReference type="ChEBI" id="CHEBI:43474"/>
        <dbReference type="ChEBI" id="CHEBI:57701"/>
        <dbReference type="ChEBI" id="CHEBI:58702"/>
        <dbReference type="ChEBI" id="CHEBI:145989"/>
        <dbReference type="EC" id="2.5.1.19"/>
    </reaction>
    <physiologicalReaction direction="left-to-right" evidence="19">
        <dbReference type="Rhea" id="RHEA:21257"/>
    </physiologicalReaction>
</comment>
<keyword evidence="13" id="KW-0067">ATP-binding</keyword>
<dbReference type="InterPro" id="IPR001381">
    <property type="entry name" value="DHquinase_I"/>
</dbReference>
<dbReference type="SUPFAM" id="SSF52540">
    <property type="entry name" value="P-loop containing nucleoside triphosphate hydrolases"/>
    <property type="match status" value="1"/>
</dbReference>
<dbReference type="InterPro" id="IPR056179">
    <property type="entry name" value="DHQS_C"/>
</dbReference>
<evidence type="ECO:0000256" key="16">
    <source>
        <dbReference type="ARBA" id="ARBA00023141"/>
    </source>
</evidence>
<comment type="catalytic activity">
    <reaction evidence="20 21">
        <text>shikimate + ATP = 3-phosphoshikimate + ADP + H(+)</text>
        <dbReference type="Rhea" id="RHEA:13121"/>
        <dbReference type="ChEBI" id="CHEBI:15378"/>
        <dbReference type="ChEBI" id="CHEBI:30616"/>
        <dbReference type="ChEBI" id="CHEBI:36208"/>
        <dbReference type="ChEBI" id="CHEBI:145989"/>
        <dbReference type="ChEBI" id="CHEBI:456216"/>
        <dbReference type="EC" id="2.7.1.71"/>
    </reaction>
</comment>
<evidence type="ECO:0000256" key="17">
    <source>
        <dbReference type="ARBA" id="ARBA00023239"/>
    </source>
</evidence>
<feature type="domain" description="Quinate/shikimate 5-dehydrogenase/glutamyl-tRNA reductase" evidence="23">
    <location>
        <begin position="1474"/>
        <end position="1523"/>
    </location>
</feature>
<evidence type="ECO:0000256" key="9">
    <source>
        <dbReference type="ARBA" id="ARBA00022723"/>
    </source>
</evidence>
<dbReference type="EC" id="2.5.1.19" evidence="21"/>
<sequence length="1662" mass="185100">MRISILGTESIVVGYDYTKEITKEILETVKSSTYIIISDSNLNRLNHVKSFENQLTSDIANLNASSRVLTLIIPPTEIVKTRETKEQIENWLLDKKCTRDSCLIALGGGVIGDMIGFVASTFMRGIPIIQIPTTLLAMVDSSVGGKTAVDTPHGKNLIGSFHQPSRIFIDTKYLRTLPKREFSNGMAEVIKTACIWDEKEFEFLENNYEKILAFSDGSLVNDETSQILVKAILGSVKVKAHVVTVDEKESGLRGLLNFGHSIGHAFEAILTPQVLHGECVSIGMVKEAEIACHLGHLKEVNVGRLSRCLKSYDLPISIEDKMIKNVAPHKSCPVEKVLDIMRIDKKNQGNEKRIVLLSGIGKTFEQKASFVSDEVIRKILSPAVIVVPPEFPHRVNQLISLNVPGSKSISNRALLLAALGDGPCRLSGLLHSDDVQVMLSALQKLIGITFCWEDDGETLLIHGNGGNLRTCEGEIYLGNAGTASRFLTSVCSLIKVRGSEQCSDVILTGNARMKQRPIAPLVDALVANGAKISYLGNEGALPLQIKAETGLLGGTINLSASISSQYVSSILMSAPYAVNPVTLILTGNAVISQPYIDMTISMMKSFGIEVVRDSEKLNTYHIPKGVYRNPAEYLIEADASSATYPLAFAAVTGSTVKVMNIGFKSLQGDAEFAVKVLRVMGCRVEQTETTTTVQGPVNQNLKPIKSIDMETLTDAFLTASVIAPYASSDDSSTRIFGIENQRVKECDRIAAMVEQLSRFGVKCKENPDGLTVEAIDGKNYHPPTNGGVFCYDDHRVAMSFSIFVCGLRDKSKKTIILEKKCVDKTWPGWWNTLENVLGVNVIGVDLLPETNLKSVDYPVKFNKSIILIGMRGAGKTHAGKFLAKSLKRKFIDLDEYLENYLKCPIPFIISSKGWEYFRQQELAVLQKVLSEHQHDAIIATGGGIVETVEARELLKSSCGKTDQHNSKSELLDISDSKLLKFHVIHIKRSDMQQVFDYLSEDKSRPAFTNDLMKVWNTRKEWYEDCSSSEFIIVKEEHENWRQVERDLLEFVKFITGLSDNSEVVSFPGLNNLKDPSFFLSLTFKNFEKELKNLQIERFCDGLNLLELRIDLLESMDLDFIGKQLFILRRLLKRKIPVLFTIRTINQGGKYDDQTKESLLTYFKILSRSLKWGVEYLDVEILNYNLSENCHSIRTSMAETIISNKNNTKILASFHDCHGSFHWVAKSSISHKSDRFSLIEVENSFGFVFEKLRNSGADIIKLIGTASSINDNFDLKRFVDFIVPCMNHSNIPLIALNMGMRGQLSRCLNHFLTPVTHKDMPFAAAPGQLSISEINETKKLIGLLSPKRFSLIGYPISRSLSPLIHNTGFQVLGLPHHYELNESKDFNEVVEKIKIAFINDYYGGSSVTIPYKESVLNSGLLNETSEAVKLIGACNTIIPKKNEKGDSILYGENTDWKGITVNFEKILENSNVSANEKRIGIVIGAGGTARAAAYSLYKLNCTEIRIYNRTFEKAELISKEFNLKVNENNSSLRFHAIKNTAELFKNDGNHNDGKTRFLIVSTIPGSAQEETNFKNVFASLKSTAESESSSIAGGILIDMAYLPKQTEYLKFFKILSDKDSSDIEFEKCEGLEVLLTQAYEQFFHWTGFQAPEFAIRNTVLNNE</sequence>
<evidence type="ECO:0000256" key="20">
    <source>
        <dbReference type="ARBA" id="ARBA00048567"/>
    </source>
</evidence>
<dbReference type="GO" id="GO:0003856">
    <property type="term" value="F:3-dehydroquinate synthase activity"/>
    <property type="evidence" value="ECO:0007669"/>
    <property type="project" value="UniProtKB-EC"/>
</dbReference>
<dbReference type="InterPro" id="IPR030960">
    <property type="entry name" value="DHQS/DOIS_N"/>
</dbReference>
<evidence type="ECO:0000256" key="2">
    <source>
        <dbReference type="ARBA" id="ARBA00004842"/>
    </source>
</evidence>
<dbReference type="EMBL" id="JADGJW010000035">
    <property type="protein sequence ID" value="KAJ3226476.1"/>
    <property type="molecule type" value="Genomic_DNA"/>
</dbReference>
<keyword evidence="17 21" id="KW-0456">Lyase</keyword>
<dbReference type="EC" id="2.7.1.71" evidence="21"/>
<feature type="domain" description="3-dehydroquinate synthase N-terminal" evidence="24">
    <location>
        <begin position="71"/>
        <end position="183"/>
    </location>
</feature>